<dbReference type="AlphaFoldDB" id="A0A1S8WQ53"/>
<evidence type="ECO:0000313" key="4">
    <source>
        <dbReference type="EMBL" id="OON16554.1"/>
    </source>
</evidence>
<dbReference type="InterPro" id="IPR051831">
    <property type="entry name" value="Bromodomain_contain_prot"/>
</dbReference>
<keyword evidence="5" id="KW-1185">Reference proteome</keyword>
<evidence type="ECO:0000256" key="1">
    <source>
        <dbReference type="ARBA" id="ARBA00023117"/>
    </source>
</evidence>
<protein>
    <recommendedName>
        <fullName evidence="3">Bromo domain-containing protein</fullName>
    </recommendedName>
</protein>
<sequence>MDLGTIYTRLQSRAYYRSATDYLADVTLMCDNAMVYNAPNTVYFERARKVSFFPKSLRYSRAEAPFDAYARQIKGIVSLLPLD</sequence>
<keyword evidence="1 2" id="KW-0103">Bromodomain</keyword>
<dbReference type="EMBL" id="KV897124">
    <property type="protein sequence ID" value="OON16554.1"/>
    <property type="molecule type" value="Genomic_DNA"/>
</dbReference>
<feature type="domain" description="Bromo" evidence="3">
    <location>
        <begin position="1"/>
        <end position="44"/>
    </location>
</feature>
<dbReference type="PANTHER" id="PTHR22881">
    <property type="entry name" value="BROMODOMAIN CONTAINING PROTEIN"/>
    <property type="match status" value="1"/>
</dbReference>
<proteinExistence type="predicted"/>
<dbReference type="PROSITE" id="PS50014">
    <property type="entry name" value="BROMODOMAIN_2"/>
    <property type="match status" value="1"/>
</dbReference>
<gene>
    <name evidence="4" type="ORF">X801_07633</name>
</gene>
<dbReference type="Gene3D" id="1.20.920.10">
    <property type="entry name" value="Bromodomain-like"/>
    <property type="match status" value="1"/>
</dbReference>
<evidence type="ECO:0000313" key="5">
    <source>
        <dbReference type="Proteomes" id="UP000243686"/>
    </source>
</evidence>
<dbReference type="PANTHER" id="PTHR22881:SF27">
    <property type="entry name" value="BROMODOMAIN CONTAINING 7_9"/>
    <property type="match status" value="1"/>
</dbReference>
<dbReference type="InterPro" id="IPR001487">
    <property type="entry name" value="Bromodomain"/>
</dbReference>
<accession>A0A1S8WQ53</accession>
<dbReference type="Pfam" id="PF00439">
    <property type="entry name" value="Bromodomain"/>
    <property type="match status" value="1"/>
</dbReference>
<name>A0A1S8WQ53_OPIVI</name>
<dbReference type="InterPro" id="IPR036427">
    <property type="entry name" value="Bromodomain-like_sf"/>
</dbReference>
<organism evidence="4 5">
    <name type="scientific">Opisthorchis viverrini</name>
    <name type="common">Southeast Asian liver fluke</name>
    <dbReference type="NCBI Taxonomy" id="6198"/>
    <lineage>
        <taxon>Eukaryota</taxon>
        <taxon>Metazoa</taxon>
        <taxon>Spiralia</taxon>
        <taxon>Lophotrochozoa</taxon>
        <taxon>Platyhelminthes</taxon>
        <taxon>Trematoda</taxon>
        <taxon>Digenea</taxon>
        <taxon>Opisthorchiida</taxon>
        <taxon>Opisthorchiata</taxon>
        <taxon>Opisthorchiidae</taxon>
        <taxon>Opisthorchis</taxon>
    </lineage>
</organism>
<reference evidence="4 5" key="1">
    <citation type="submission" date="2015-03" db="EMBL/GenBank/DDBJ databases">
        <title>Draft genome of the nematode, Opisthorchis viverrini.</title>
        <authorList>
            <person name="Mitreva M."/>
        </authorList>
    </citation>
    <scope>NUCLEOTIDE SEQUENCE [LARGE SCALE GENOMIC DNA]</scope>
    <source>
        <strain evidence="4">Khon Kaen</strain>
    </source>
</reference>
<dbReference type="SUPFAM" id="SSF47370">
    <property type="entry name" value="Bromodomain"/>
    <property type="match status" value="1"/>
</dbReference>
<dbReference type="Proteomes" id="UP000243686">
    <property type="component" value="Unassembled WGS sequence"/>
</dbReference>
<evidence type="ECO:0000259" key="3">
    <source>
        <dbReference type="PROSITE" id="PS50014"/>
    </source>
</evidence>
<evidence type="ECO:0000256" key="2">
    <source>
        <dbReference type="PROSITE-ProRule" id="PRU00035"/>
    </source>
</evidence>
<dbReference type="CDD" id="cd04369">
    <property type="entry name" value="Bromodomain"/>
    <property type="match status" value="1"/>
</dbReference>